<evidence type="ECO:0000256" key="1">
    <source>
        <dbReference type="SAM" id="Coils"/>
    </source>
</evidence>
<dbReference type="Proteomes" id="UP000253517">
    <property type="component" value="Unassembled WGS sequence"/>
</dbReference>
<dbReference type="InterPro" id="IPR036465">
    <property type="entry name" value="vWFA_dom_sf"/>
</dbReference>
<feature type="coiled-coil region" evidence="1">
    <location>
        <begin position="183"/>
        <end position="210"/>
    </location>
</feature>
<dbReference type="Gene3D" id="3.40.50.410">
    <property type="entry name" value="von Willebrand factor, type A domain"/>
    <property type="match status" value="1"/>
</dbReference>
<sequence length="535" mass="62906">MKYTDELKLSDEVEAFVEFGQVLNRRMREYIASYLLQKLRLQSTWKPSVELKENYAAELRQHLDKLFEREEVLAELQQNTLLSRRILSEILFFFRNVAKKTQKQHPWQAEQATLEGWTARPLHILRKQWPYLLRDILSTAEFESRDLEYHRTRLKELENHPDHHIFNLLIDDLLSIWDAGLQVRILRWQISQIKEQYEELAQNIQNKTLEIIRVKSILGNFSDYLEPEWNLNNSVIKEDDFEILDRFHQYLKDVSSIQQLADTLGSLREAELETLEERYEVQLTTYSTTRDPHYRSEISGITLGNSIPLALPQELSLLDQEKLEWNFLKKFADNQLVQLHYDDQLRVKGTEHTSQSRTVTRKKKKGPFIVCVDTSGSMEGEPEKIAKVLCFAIVRMASHQDRAAYLINFSTGIKTIDLKNITSELSALVDFLKMSFRGGTDISLALDEALRQLETNHYKDADVLVISDFIMYRISEEIMQRIARQQLHQGTAFHSLIISNEANERVVERFDHVWLYNTEEKNVVKRIYREALSSL</sequence>
<accession>A0A369A3D1</accession>
<evidence type="ECO:0000313" key="2">
    <source>
        <dbReference type="EMBL" id="RCX03729.1"/>
    </source>
</evidence>
<dbReference type="PANTHER" id="PTHR36846:SF1">
    <property type="entry name" value="PROTEIN VIAA"/>
    <property type="match status" value="1"/>
</dbReference>
<comment type="caution">
    <text evidence="2">The sequence shown here is derived from an EMBL/GenBank/DDBJ whole genome shotgun (WGS) entry which is preliminary data.</text>
</comment>
<name>A0A369A3D1_9FLAO</name>
<evidence type="ECO:0000313" key="3">
    <source>
        <dbReference type="Proteomes" id="UP000253517"/>
    </source>
</evidence>
<dbReference type="PANTHER" id="PTHR36846">
    <property type="entry name" value="PROTEIN VIAA"/>
    <property type="match status" value="1"/>
</dbReference>
<keyword evidence="1" id="KW-0175">Coiled coil</keyword>
<keyword evidence="3" id="KW-1185">Reference proteome</keyword>
<protein>
    <submittedName>
        <fullName evidence="2">Uncharacterized protein with von Willebrand factor type A (VWA) domain</fullName>
    </submittedName>
</protein>
<dbReference type="RefSeq" id="WP_051889351.1">
    <property type="nucleotide sequence ID" value="NZ_BHZF01000002.1"/>
</dbReference>
<dbReference type="AlphaFoldDB" id="A0A369A3D1"/>
<organism evidence="2 3">
    <name type="scientific">Schleiferia thermophila</name>
    <dbReference type="NCBI Taxonomy" id="884107"/>
    <lineage>
        <taxon>Bacteria</taxon>
        <taxon>Pseudomonadati</taxon>
        <taxon>Bacteroidota</taxon>
        <taxon>Flavobacteriia</taxon>
        <taxon>Flavobacteriales</taxon>
        <taxon>Schleiferiaceae</taxon>
        <taxon>Schleiferia</taxon>
    </lineage>
</organism>
<dbReference type="InterPro" id="IPR008912">
    <property type="entry name" value="Uncharacterised_CoxE"/>
</dbReference>
<dbReference type="Pfam" id="PF05762">
    <property type="entry name" value="VWA_CoxE"/>
    <property type="match status" value="1"/>
</dbReference>
<gene>
    <name evidence="2" type="ORF">DES35_102182</name>
</gene>
<dbReference type="SUPFAM" id="SSF53300">
    <property type="entry name" value="vWA-like"/>
    <property type="match status" value="1"/>
</dbReference>
<reference evidence="2 3" key="1">
    <citation type="submission" date="2018-07" db="EMBL/GenBank/DDBJ databases">
        <title>Genomic Encyclopedia of Type Strains, Phase IV (KMG-IV): sequencing the most valuable type-strain genomes for metagenomic binning, comparative biology and taxonomic classification.</title>
        <authorList>
            <person name="Goeker M."/>
        </authorList>
    </citation>
    <scope>NUCLEOTIDE SEQUENCE [LARGE SCALE GENOMIC DNA]</scope>
    <source>
        <strain evidence="2 3">DSM 21410</strain>
    </source>
</reference>
<proteinExistence type="predicted"/>
<dbReference type="EMBL" id="QPJS01000002">
    <property type="protein sequence ID" value="RCX03729.1"/>
    <property type="molecule type" value="Genomic_DNA"/>
</dbReference>
<dbReference type="GO" id="GO:0005829">
    <property type="term" value="C:cytosol"/>
    <property type="evidence" value="ECO:0007669"/>
    <property type="project" value="TreeGrafter"/>
</dbReference>